<protein>
    <submittedName>
        <fullName evidence="6">N-acetyltransferase domain-containing protein</fullName>
    </submittedName>
</protein>
<evidence type="ECO:0000256" key="1">
    <source>
        <dbReference type="ARBA" id="ARBA00009342"/>
    </source>
</evidence>
<dbReference type="PROSITE" id="PS51186">
    <property type="entry name" value="GNAT"/>
    <property type="match status" value="1"/>
</dbReference>
<evidence type="ECO:0000256" key="3">
    <source>
        <dbReference type="ARBA" id="ARBA00023315"/>
    </source>
</evidence>
<keyword evidence="5" id="KW-1185">Reference proteome</keyword>
<keyword evidence="3" id="KW-0012">Acyltransferase</keyword>
<dbReference type="Pfam" id="PF13302">
    <property type="entry name" value="Acetyltransf_3"/>
    <property type="match status" value="1"/>
</dbReference>
<dbReference type="PANTHER" id="PTHR13256">
    <property type="entry name" value="N-ACETYLTRANSFERASE 9"/>
    <property type="match status" value="1"/>
</dbReference>
<dbReference type="STRING" id="451379.A0A0N5AE09"/>
<dbReference type="InterPro" id="IPR016181">
    <property type="entry name" value="Acyl_CoA_acyltransferase"/>
</dbReference>
<dbReference type="WBParaSite" id="SMUV_0000244301-mRNA-1">
    <property type="protein sequence ID" value="SMUV_0000244301-mRNA-1"/>
    <property type="gene ID" value="SMUV_0000244301"/>
</dbReference>
<evidence type="ECO:0000313" key="5">
    <source>
        <dbReference type="Proteomes" id="UP000046393"/>
    </source>
</evidence>
<feature type="domain" description="N-acetyltransferase" evidence="4">
    <location>
        <begin position="34"/>
        <end position="175"/>
    </location>
</feature>
<dbReference type="Gene3D" id="3.40.630.30">
    <property type="match status" value="1"/>
</dbReference>
<dbReference type="AlphaFoldDB" id="A0A0N5AE09"/>
<comment type="similarity">
    <text evidence="1">Belongs to the acetyltransferase family. GNAT subfamily.</text>
</comment>
<accession>A0A0N5AE09</accession>
<dbReference type="InterPro" id="IPR039135">
    <property type="entry name" value="NAT9-like"/>
</dbReference>
<organism evidence="5 6">
    <name type="scientific">Syphacia muris</name>
    <dbReference type="NCBI Taxonomy" id="451379"/>
    <lineage>
        <taxon>Eukaryota</taxon>
        <taxon>Metazoa</taxon>
        <taxon>Ecdysozoa</taxon>
        <taxon>Nematoda</taxon>
        <taxon>Chromadorea</taxon>
        <taxon>Rhabditida</taxon>
        <taxon>Spirurina</taxon>
        <taxon>Oxyuridomorpha</taxon>
        <taxon>Oxyuroidea</taxon>
        <taxon>Oxyuridae</taxon>
        <taxon>Syphacia</taxon>
    </lineage>
</organism>
<dbReference type="Proteomes" id="UP000046393">
    <property type="component" value="Unplaced"/>
</dbReference>
<dbReference type="SUPFAM" id="SSF55729">
    <property type="entry name" value="Acyl-CoA N-acyltransferases (Nat)"/>
    <property type="match status" value="1"/>
</dbReference>
<evidence type="ECO:0000256" key="2">
    <source>
        <dbReference type="ARBA" id="ARBA00022679"/>
    </source>
</evidence>
<name>A0A0N5AE09_9BILA</name>
<dbReference type="InterPro" id="IPR000182">
    <property type="entry name" value="GNAT_dom"/>
</dbReference>
<sequence length="193" mass="22523">MRTNEKIKIQGEKVVLVPYERYHVEKYHSWMEDPELRRMTGSERLSLDKEYEMQKSWREDEDKCTFILLSRRLLEIGAMIGDVNVFLNDGIAELEIMIAESEFRGHGIGYEAAQLMIKFAVEFLKVHRFQAKIVEDNKISISLFKKLGFIVDSYASVFQEYTLILTADNLSKIVDNNRLRIVAYGKVADTQFL</sequence>
<proteinExistence type="inferred from homology"/>
<keyword evidence="2" id="KW-0808">Transferase</keyword>
<dbReference type="GO" id="GO:0008080">
    <property type="term" value="F:N-acetyltransferase activity"/>
    <property type="evidence" value="ECO:0007669"/>
    <property type="project" value="InterPro"/>
</dbReference>
<reference evidence="6" key="1">
    <citation type="submission" date="2017-02" db="UniProtKB">
        <authorList>
            <consortium name="WormBaseParasite"/>
        </authorList>
    </citation>
    <scope>IDENTIFICATION</scope>
</reference>
<dbReference type="PANTHER" id="PTHR13256:SF16">
    <property type="entry name" value="ALPHA_BETA-TUBULIN-N-ACETYLTRANSFERASE 9"/>
    <property type="match status" value="1"/>
</dbReference>
<evidence type="ECO:0000259" key="4">
    <source>
        <dbReference type="PROSITE" id="PS51186"/>
    </source>
</evidence>
<evidence type="ECO:0000313" key="6">
    <source>
        <dbReference type="WBParaSite" id="SMUV_0000244301-mRNA-1"/>
    </source>
</evidence>